<evidence type="ECO:0000313" key="5">
    <source>
        <dbReference type="Proteomes" id="UP000006772"/>
    </source>
</evidence>
<keyword evidence="2" id="KW-0812">Transmembrane</keyword>
<feature type="compositionally biased region" description="Basic and acidic residues" evidence="1">
    <location>
        <begin position="384"/>
        <end position="404"/>
    </location>
</feature>
<dbReference type="GO" id="GO:0005886">
    <property type="term" value="C:plasma membrane"/>
    <property type="evidence" value="ECO:0007669"/>
    <property type="project" value="TreeGrafter"/>
</dbReference>
<dbReference type="PANTHER" id="PTHR30441:SF9">
    <property type="entry name" value="ASMA FAMILY PROTEIN YHJG"/>
    <property type="match status" value="1"/>
</dbReference>
<keyword evidence="2" id="KW-1133">Transmembrane helix</keyword>
<comment type="caution">
    <text evidence="4">The sequence shown here is derived from an EMBL/GenBank/DDBJ whole genome shotgun (WGS) entry which is preliminary data.</text>
</comment>
<evidence type="ECO:0000256" key="1">
    <source>
        <dbReference type="SAM" id="MobiDB-lite"/>
    </source>
</evidence>
<feature type="transmembrane region" description="Helical" evidence="2">
    <location>
        <begin position="20"/>
        <end position="42"/>
    </location>
</feature>
<dbReference type="InterPro" id="IPR007844">
    <property type="entry name" value="AsmA"/>
</dbReference>
<proteinExistence type="predicted"/>
<evidence type="ECO:0000256" key="2">
    <source>
        <dbReference type="SAM" id="Phobius"/>
    </source>
</evidence>
<name>A0AAI9IBG8_9BURK</name>
<dbReference type="EMBL" id="AEEC02000037">
    <property type="protein sequence ID" value="EOA02878.1"/>
    <property type="molecule type" value="Genomic_DNA"/>
</dbReference>
<dbReference type="Pfam" id="PF05170">
    <property type="entry name" value="AsmA"/>
    <property type="match status" value="1"/>
</dbReference>
<dbReference type="GO" id="GO:0090313">
    <property type="term" value="P:regulation of protein targeting to membrane"/>
    <property type="evidence" value="ECO:0007669"/>
    <property type="project" value="TreeGrafter"/>
</dbReference>
<protein>
    <submittedName>
        <fullName evidence="4">Outer membrane biogenesis protein</fullName>
    </submittedName>
</protein>
<gene>
    <name evidence="4" type="ORF">HFRIS_020221</name>
</gene>
<keyword evidence="2" id="KW-0472">Membrane</keyword>
<dbReference type="PANTHER" id="PTHR30441">
    <property type="entry name" value="DUF748 DOMAIN-CONTAINING PROTEIN"/>
    <property type="match status" value="1"/>
</dbReference>
<feature type="region of interest" description="Disordered" evidence="1">
    <location>
        <begin position="381"/>
        <end position="410"/>
    </location>
</feature>
<dbReference type="InterPro" id="IPR052894">
    <property type="entry name" value="AsmA-related"/>
</dbReference>
<reference evidence="4 5" key="1">
    <citation type="journal article" date="2013" name="Front. Microbiol.">
        <title>The genome of the endophytic bacterium H. frisingense GSF30(T) identifies diverse strategies in the Herbaspirillum genus to interact with plants.</title>
        <authorList>
            <person name="Straub D."/>
            <person name="Rothballer M."/>
            <person name="Hartmann A."/>
            <person name="Ludewig U."/>
        </authorList>
    </citation>
    <scope>NUCLEOTIDE SEQUENCE [LARGE SCALE GENOMIC DNA]</scope>
    <source>
        <strain evidence="4 5">GSF30</strain>
    </source>
</reference>
<organism evidence="4 5">
    <name type="scientific">Herbaspirillum frisingense GSF30</name>
    <dbReference type="NCBI Taxonomy" id="864073"/>
    <lineage>
        <taxon>Bacteria</taxon>
        <taxon>Pseudomonadati</taxon>
        <taxon>Pseudomonadota</taxon>
        <taxon>Betaproteobacteria</taxon>
        <taxon>Burkholderiales</taxon>
        <taxon>Oxalobacteraceae</taxon>
        <taxon>Herbaspirillum</taxon>
    </lineage>
</organism>
<accession>A0AAI9IBG8</accession>
<sequence>MRVHSVRLPGRPLLARLGRLLTWCVTALVALAALLALLVALFDWNLAKPWISRQLSTMLAREIRVDGPISLSWSLAPATPQSDRSWLPQLHFTARDLQIGNPDWAQSADHLVRASLLDLHFSPLPLLHWHWHITDMRVTGLDLVMERADERRKNWRFSEQPRSRWSFDIHQIVFDHAQIRYVDQPLDLDLRFDARPLSAAAMRTAEGSDSPPGLVLQAAVSGRYGEADIQGQLRGGPLPDLLNEGSVYPLQAQGDVGEVHTVISGNLVNPHQLRRADLQIRLSGDSLDRLYAASGVPLPATRAFSTQGSLTIQRAEAAGAGKTDRDNATKAWDWRYERFTGKVGESDFAGDAHYYRGPPKNHLSVTAHADLLRLEDYVPAAGGKQKEGKQEGKSEGKRQDRVLPERPAQPQRWARLDADIELKASRVQLHGGLDWQDASTTLRLKDQVLTVAPLQFAMAGGKGDGEVTLDGRQNDIRSSLQVNLHGVQVRQLFPKLARIDASFGKLDGQASLNGSGNSVAAMLASADGRIKADLSQGTISQFILEAAGLNLANAVFAKMYRDQQVKLLCGAADVTIKEGVAQVRHGILNTEDAAIDITGQVDLGQEKLALNVYPRTKQVRILSLRTPLYVRGSFAKPDIGASKEGLAARAGAAAALALVAPVAAVIPLITPGEKIPDDCAPHAAADAR</sequence>
<feature type="domain" description="AsmA" evidence="3">
    <location>
        <begin position="18"/>
        <end position="583"/>
    </location>
</feature>
<evidence type="ECO:0000259" key="3">
    <source>
        <dbReference type="Pfam" id="PF05170"/>
    </source>
</evidence>
<dbReference type="AlphaFoldDB" id="A0AAI9IBG8"/>
<evidence type="ECO:0000313" key="4">
    <source>
        <dbReference type="EMBL" id="EOA02878.1"/>
    </source>
</evidence>
<dbReference type="RefSeq" id="WP_006464837.1">
    <property type="nucleotide sequence ID" value="NZ_AEEC02000037.1"/>
</dbReference>
<dbReference type="Proteomes" id="UP000006772">
    <property type="component" value="Unassembled WGS sequence"/>
</dbReference>